<comment type="caution">
    <text evidence="6">The sequence shown here is derived from an EMBL/GenBank/DDBJ whole genome shotgun (WGS) entry which is preliminary data.</text>
</comment>
<evidence type="ECO:0000259" key="4">
    <source>
        <dbReference type="Pfam" id="PF00389"/>
    </source>
</evidence>
<dbReference type="OrthoDB" id="298012at2759"/>
<dbReference type="InterPro" id="IPR050223">
    <property type="entry name" value="D-isomer_2-hydroxyacid_DH"/>
</dbReference>
<sequence>MTSSITSNKPRVLFIGDINPTAPEHSQYFDLFEVIDYKIVNTEQFHKDMKDDSRYFNLDGIFGGWPSGGGEVGKFTDELVSILKKNSPNLRLITTCTVGYDAFDLEALKRNCIHLSNTPSLGAEDVADLVLWHVLESYRYLSRFQQHLLTVPHTVKSRRILEREVFKYPFGHLYHQQVVHSPRGKKVGILGFGKIGQATGKRLSAIGMEIYYYARNQVKLDSELGFSVTYEPDLKKLVSEMDQIVLALPGNKDTFHMINEELLSHAKEGIKIVNVGRGFLIDGEAAVKALESGKIGFLGLDVFWEEPIVDEALLQRDNISVSPHIGSSTETIFNGTALFCLQNLEKVLIKGEEAESLIV</sequence>
<dbReference type="GO" id="GO:0005829">
    <property type="term" value="C:cytosol"/>
    <property type="evidence" value="ECO:0007669"/>
    <property type="project" value="TreeGrafter"/>
</dbReference>
<comment type="similarity">
    <text evidence="3">Belongs to the D-isomer specific 2-hydroxyacid dehydrogenase family.</text>
</comment>
<dbReference type="InterPro" id="IPR036291">
    <property type="entry name" value="NAD(P)-bd_dom_sf"/>
</dbReference>
<dbReference type="Pfam" id="PF02826">
    <property type="entry name" value="2-Hacid_dh_C"/>
    <property type="match status" value="1"/>
</dbReference>
<protein>
    <submittedName>
        <fullName evidence="6">Uncharacterized protein</fullName>
    </submittedName>
</protein>
<dbReference type="GO" id="GO:0030267">
    <property type="term" value="F:glyoxylate reductase (NADPH) activity"/>
    <property type="evidence" value="ECO:0007669"/>
    <property type="project" value="TreeGrafter"/>
</dbReference>
<dbReference type="Proteomes" id="UP000774326">
    <property type="component" value="Unassembled WGS sequence"/>
</dbReference>
<dbReference type="PANTHER" id="PTHR10996:SF178">
    <property type="entry name" value="2-HYDROXYACID DEHYDROGENASE YGL185C-RELATED"/>
    <property type="match status" value="1"/>
</dbReference>
<evidence type="ECO:0000256" key="3">
    <source>
        <dbReference type="RuleBase" id="RU003719"/>
    </source>
</evidence>
<feature type="domain" description="D-isomer specific 2-hydroxyacid dehydrogenase catalytic" evidence="4">
    <location>
        <begin position="82"/>
        <end position="350"/>
    </location>
</feature>
<dbReference type="Pfam" id="PF00389">
    <property type="entry name" value="2-Hacid_dh"/>
    <property type="match status" value="1"/>
</dbReference>
<accession>A0A9P8TGY5</accession>
<reference evidence="6" key="1">
    <citation type="journal article" date="2021" name="Open Biol.">
        <title>Shared evolutionary footprints suggest mitochondrial oxidative damage underlies multiple complex I losses in fungi.</title>
        <authorList>
            <person name="Schikora-Tamarit M.A."/>
            <person name="Marcet-Houben M."/>
            <person name="Nosek J."/>
            <person name="Gabaldon T."/>
        </authorList>
    </citation>
    <scope>NUCLEOTIDE SEQUENCE</scope>
    <source>
        <strain evidence="6">CBS2887</strain>
    </source>
</reference>
<organism evidence="6 7">
    <name type="scientific">Wickerhamomyces pijperi</name>
    <name type="common">Yeast</name>
    <name type="synonym">Pichia pijperi</name>
    <dbReference type="NCBI Taxonomy" id="599730"/>
    <lineage>
        <taxon>Eukaryota</taxon>
        <taxon>Fungi</taxon>
        <taxon>Dikarya</taxon>
        <taxon>Ascomycota</taxon>
        <taxon>Saccharomycotina</taxon>
        <taxon>Saccharomycetes</taxon>
        <taxon>Phaffomycetales</taxon>
        <taxon>Wickerhamomycetaceae</taxon>
        <taxon>Wickerhamomyces</taxon>
    </lineage>
</organism>
<evidence type="ECO:0000256" key="2">
    <source>
        <dbReference type="ARBA" id="ARBA00023027"/>
    </source>
</evidence>
<name>A0A9P8TGY5_WICPI</name>
<proteinExistence type="inferred from homology"/>
<dbReference type="SUPFAM" id="SSF51735">
    <property type="entry name" value="NAD(P)-binding Rossmann-fold domains"/>
    <property type="match status" value="1"/>
</dbReference>
<evidence type="ECO:0000256" key="1">
    <source>
        <dbReference type="ARBA" id="ARBA00023002"/>
    </source>
</evidence>
<reference evidence="6" key="2">
    <citation type="submission" date="2021-01" db="EMBL/GenBank/DDBJ databases">
        <authorList>
            <person name="Schikora-Tamarit M.A."/>
        </authorList>
    </citation>
    <scope>NUCLEOTIDE SEQUENCE</scope>
    <source>
        <strain evidence="6">CBS2887</strain>
    </source>
</reference>
<dbReference type="InterPro" id="IPR006139">
    <property type="entry name" value="D-isomer_2_OHA_DH_cat_dom"/>
</dbReference>
<dbReference type="GO" id="GO:0016618">
    <property type="term" value="F:hydroxypyruvate reductase [NAD(P)H] activity"/>
    <property type="evidence" value="ECO:0007669"/>
    <property type="project" value="TreeGrafter"/>
</dbReference>
<keyword evidence="7" id="KW-1185">Reference proteome</keyword>
<dbReference type="PANTHER" id="PTHR10996">
    <property type="entry name" value="2-HYDROXYACID DEHYDROGENASE-RELATED"/>
    <property type="match status" value="1"/>
</dbReference>
<keyword evidence="2" id="KW-0520">NAD</keyword>
<evidence type="ECO:0000313" key="6">
    <source>
        <dbReference type="EMBL" id="KAH3678260.1"/>
    </source>
</evidence>
<gene>
    <name evidence="6" type="ORF">WICPIJ_008862</name>
</gene>
<dbReference type="InterPro" id="IPR006140">
    <property type="entry name" value="D-isomer_DH_NAD-bd"/>
</dbReference>
<evidence type="ECO:0000259" key="5">
    <source>
        <dbReference type="Pfam" id="PF02826"/>
    </source>
</evidence>
<evidence type="ECO:0000313" key="7">
    <source>
        <dbReference type="Proteomes" id="UP000774326"/>
    </source>
</evidence>
<dbReference type="SUPFAM" id="SSF52283">
    <property type="entry name" value="Formate/glycerate dehydrogenase catalytic domain-like"/>
    <property type="match status" value="1"/>
</dbReference>
<feature type="domain" description="D-isomer specific 2-hydroxyacid dehydrogenase NAD-binding" evidence="5">
    <location>
        <begin position="175"/>
        <end position="326"/>
    </location>
</feature>
<keyword evidence="1 3" id="KW-0560">Oxidoreductase</keyword>
<dbReference type="EMBL" id="JAEUBG010005116">
    <property type="protein sequence ID" value="KAH3678260.1"/>
    <property type="molecule type" value="Genomic_DNA"/>
</dbReference>
<dbReference type="AlphaFoldDB" id="A0A9P8TGY5"/>
<dbReference type="Gene3D" id="3.40.50.720">
    <property type="entry name" value="NAD(P)-binding Rossmann-like Domain"/>
    <property type="match status" value="2"/>
</dbReference>
<dbReference type="GO" id="GO:0051287">
    <property type="term" value="F:NAD binding"/>
    <property type="evidence" value="ECO:0007669"/>
    <property type="project" value="InterPro"/>
</dbReference>